<sequence length="222" mass="25029">MIHYFRIAEDAAYNIEGSTDFHIVESIDSDTARSTNTMSSSSAFTIVGLRSRRMSTTCGRRVSIKMHIGPNIIHDQNKASIGGQMKDLIGDAQATKKRPIWILEILWEIPEYKAFCVRNKMNRNEGQGVKKQRSAQVLKRVETDPMKLRPKVLLCSITSDGLNCRRLYRDCLEAAHLITENNQAAASLPPCCLEAEQKISLRMSSKKFNLSIIGRSKLNQND</sequence>
<gene>
    <name evidence="1" type="ORF">M9H77_05881</name>
</gene>
<keyword evidence="2" id="KW-1185">Reference proteome</keyword>
<dbReference type="EMBL" id="CM044702">
    <property type="protein sequence ID" value="KAI5674931.1"/>
    <property type="molecule type" value="Genomic_DNA"/>
</dbReference>
<name>A0ACC0BQJ9_CATRO</name>
<evidence type="ECO:0000313" key="2">
    <source>
        <dbReference type="Proteomes" id="UP001060085"/>
    </source>
</evidence>
<organism evidence="1 2">
    <name type="scientific">Catharanthus roseus</name>
    <name type="common">Madagascar periwinkle</name>
    <name type="synonym">Vinca rosea</name>
    <dbReference type="NCBI Taxonomy" id="4058"/>
    <lineage>
        <taxon>Eukaryota</taxon>
        <taxon>Viridiplantae</taxon>
        <taxon>Streptophyta</taxon>
        <taxon>Embryophyta</taxon>
        <taxon>Tracheophyta</taxon>
        <taxon>Spermatophyta</taxon>
        <taxon>Magnoliopsida</taxon>
        <taxon>eudicotyledons</taxon>
        <taxon>Gunneridae</taxon>
        <taxon>Pentapetalae</taxon>
        <taxon>asterids</taxon>
        <taxon>lamiids</taxon>
        <taxon>Gentianales</taxon>
        <taxon>Apocynaceae</taxon>
        <taxon>Rauvolfioideae</taxon>
        <taxon>Vinceae</taxon>
        <taxon>Catharanthinae</taxon>
        <taxon>Catharanthus</taxon>
    </lineage>
</organism>
<protein>
    <submittedName>
        <fullName evidence="1">Uncharacterized protein</fullName>
    </submittedName>
</protein>
<evidence type="ECO:0000313" key="1">
    <source>
        <dbReference type="EMBL" id="KAI5674931.1"/>
    </source>
</evidence>
<accession>A0ACC0BQJ9</accession>
<dbReference type="Proteomes" id="UP001060085">
    <property type="component" value="Linkage Group LG02"/>
</dbReference>
<reference evidence="2" key="1">
    <citation type="journal article" date="2023" name="Nat. Plants">
        <title>Single-cell RNA sequencing provides a high-resolution roadmap for understanding the multicellular compartmentation of specialized metabolism.</title>
        <authorList>
            <person name="Sun S."/>
            <person name="Shen X."/>
            <person name="Li Y."/>
            <person name="Li Y."/>
            <person name="Wang S."/>
            <person name="Li R."/>
            <person name="Zhang H."/>
            <person name="Shen G."/>
            <person name="Guo B."/>
            <person name="Wei J."/>
            <person name="Xu J."/>
            <person name="St-Pierre B."/>
            <person name="Chen S."/>
            <person name="Sun C."/>
        </authorList>
    </citation>
    <scope>NUCLEOTIDE SEQUENCE [LARGE SCALE GENOMIC DNA]</scope>
</reference>
<proteinExistence type="predicted"/>
<comment type="caution">
    <text evidence="1">The sequence shown here is derived from an EMBL/GenBank/DDBJ whole genome shotgun (WGS) entry which is preliminary data.</text>
</comment>